<keyword evidence="3" id="KW-1185">Reference proteome</keyword>
<organism evidence="2 3">
    <name type="scientific">Acinetobacter bouvetii DSM 14964 = CIP 107468</name>
    <dbReference type="NCBI Taxonomy" id="1120925"/>
    <lineage>
        <taxon>Bacteria</taxon>
        <taxon>Pseudomonadati</taxon>
        <taxon>Pseudomonadota</taxon>
        <taxon>Gammaproteobacteria</taxon>
        <taxon>Moraxellales</taxon>
        <taxon>Moraxellaceae</taxon>
        <taxon>Acinetobacter</taxon>
    </lineage>
</organism>
<evidence type="ECO:0000313" key="3">
    <source>
        <dbReference type="Proteomes" id="UP000018460"/>
    </source>
</evidence>
<feature type="chain" id="PRO_5004139819" evidence="1">
    <location>
        <begin position="28"/>
        <end position="144"/>
    </location>
</feature>
<dbReference type="Proteomes" id="UP000018460">
    <property type="component" value="Unassembled WGS sequence"/>
</dbReference>
<comment type="caution">
    <text evidence="2">The sequence shown here is derived from an EMBL/GenBank/DDBJ whole genome shotgun (WGS) entry which is preliminary data.</text>
</comment>
<proteinExistence type="predicted"/>
<feature type="signal peptide" evidence="1">
    <location>
        <begin position="1"/>
        <end position="27"/>
    </location>
</feature>
<name>N9C7P0_9GAMM</name>
<keyword evidence="1" id="KW-0732">Signal</keyword>
<accession>N9C7P0</accession>
<dbReference type="AlphaFoldDB" id="N9C7P0"/>
<gene>
    <name evidence="2" type="ORF">F941_02695</name>
</gene>
<dbReference type="RefSeq" id="WP_005012298.1">
    <property type="nucleotide sequence ID" value="NZ_KB849728.1"/>
</dbReference>
<evidence type="ECO:0000256" key="1">
    <source>
        <dbReference type="SAM" id="SignalP"/>
    </source>
</evidence>
<sequence>MKTITMPFTLFSLCLCLMACQPQQPNAAAQQQNFICSALIEGFLKSQKLTHYQLWKIQPTLHSTASQRLYIYQAQGSNHMNILPQQQKLRFACEQLSARQFQLKLSDPQHENAVAQLSIELPEPMQLKTLTAFSLPSEQSVQPE</sequence>
<dbReference type="EMBL" id="APQD01000020">
    <property type="protein sequence ID" value="ENV81877.1"/>
    <property type="molecule type" value="Genomic_DNA"/>
</dbReference>
<evidence type="ECO:0000313" key="2">
    <source>
        <dbReference type="EMBL" id="ENV81877.1"/>
    </source>
</evidence>
<protein>
    <submittedName>
        <fullName evidence="2">Uncharacterized protein</fullName>
    </submittedName>
</protein>
<dbReference type="eggNOG" id="ENOG5031RCE">
    <property type="taxonomic scope" value="Bacteria"/>
</dbReference>
<reference evidence="2 3" key="1">
    <citation type="submission" date="2013-02" db="EMBL/GenBank/DDBJ databases">
        <title>The Genome Sequence of Acinetobacter bouvetii CIP 107468.</title>
        <authorList>
            <consortium name="The Broad Institute Genome Sequencing Platform"/>
            <consortium name="The Broad Institute Genome Sequencing Center for Infectious Disease"/>
            <person name="Cerqueira G."/>
            <person name="Feldgarden M."/>
            <person name="Courvalin P."/>
            <person name="Perichon B."/>
            <person name="Grillot-Courvalin C."/>
            <person name="Clermont D."/>
            <person name="Rocha E."/>
            <person name="Yoon E.-J."/>
            <person name="Nemec A."/>
            <person name="Walker B."/>
            <person name="Young S.K."/>
            <person name="Zeng Q."/>
            <person name="Gargeya S."/>
            <person name="Fitzgerald M."/>
            <person name="Haas B."/>
            <person name="Abouelleil A."/>
            <person name="Alvarado L."/>
            <person name="Arachchi H.M."/>
            <person name="Berlin A.M."/>
            <person name="Chapman S.B."/>
            <person name="Dewar J."/>
            <person name="Goldberg J."/>
            <person name="Griggs A."/>
            <person name="Gujja S."/>
            <person name="Hansen M."/>
            <person name="Howarth C."/>
            <person name="Imamovic A."/>
            <person name="Larimer J."/>
            <person name="McCowan C."/>
            <person name="Murphy C."/>
            <person name="Neiman D."/>
            <person name="Pearson M."/>
            <person name="Priest M."/>
            <person name="Roberts A."/>
            <person name="Saif S."/>
            <person name="Shea T."/>
            <person name="Sisk P."/>
            <person name="Sykes S."/>
            <person name="Wortman J."/>
            <person name="Nusbaum C."/>
            <person name="Birren B."/>
        </authorList>
    </citation>
    <scope>NUCLEOTIDE SEQUENCE [LARGE SCALE GENOMIC DNA]</scope>
    <source>
        <strain evidence="2 3">CIP 107468</strain>
    </source>
</reference>
<dbReference type="PATRIC" id="fig|1120925.3.peg.2839"/>